<accession>A0A843XSI7</accession>
<dbReference type="EMBL" id="NMUH01011620">
    <property type="protein sequence ID" value="MQM21817.1"/>
    <property type="molecule type" value="Genomic_DNA"/>
</dbReference>
<dbReference type="AlphaFoldDB" id="A0A843XSI7"/>
<dbReference type="PROSITE" id="PS51257">
    <property type="entry name" value="PROKAR_LIPOPROTEIN"/>
    <property type="match status" value="1"/>
</dbReference>
<name>A0A843XSI7_COLES</name>
<reference evidence="1" key="1">
    <citation type="submission" date="2017-07" db="EMBL/GenBank/DDBJ databases">
        <title>Taro Niue Genome Assembly and Annotation.</title>
        <authorList>
            <person name="Atibalentja N."/>
            <person name="Keating K."/>
            <person name="Fields C.J."/>
        </authorList>
    </citation>
    <scope>NUCLEOTIDE SEQUENCE</scope>
    <source>
        <strain evidence="1">Niue_2</strain>
        <tissue evidence="1">Leaf</tissue>
    </source>
</reference>
<dbReference type="Proteomes" id="UP000652761">
    <property type="component" value="Unassembled WGS sequence"/>
</dbReference>
<proteinExistence type="predicted"/>
<gene>
    <name evidence="1" type="ORF">Taro_054862</name>
</gene>
<evidence type="ECO:0000313" key="2">
    <source>
        <dbReference type="Proteomes" id="UP000652761"/>
    </source>
</evidence>
<protein>
    <submittedName>
        <fullName evidence="1">Uncharacterized protein</fullName>
    </submittedName>
</protein>
<organism evidence="1 2">
    <name type="scientific">Colocasia esculenta</name>
    <name type="common">Wild taro</name>
    <name type="synonym">Arum esculentum</name>
    <dbReference type="NCBI Taxonomy" id="4460"/>
    <lineage>
        <taxon>Eukaryota</taxon>
        <taxon>Viridiplantae</taxon>
        <taxon>Streptophyta</taxon>
        <taxon>Embryophyta</taxon>
        <taxon>Tracheophyta</taxon>
        <taxon>Spermatophyta</taxon>
        <taxon>Magnoliopsida</taxon>
        <taxon>Liliopsida</taxon>
        <taxon>Araceae</taxon>
        <taxon>Aroideae</taxon>
        <taxon>Colocasieae</taxon>
        <taxon>Colocasia</taxon>
    </lineage>
</organism>
<sequence>MGLRQCGPQVWWFGWSPQFFGFTCGCGAVAGPYVRGCETERSRAEAAGSRPGHVELLGGGGKLCRPGSGAEARAAGVLLEPGQLARWSCEGSWVRAAELGRWAAGRDACGDLAV</sequence>
<evidence type="ECO:0000313" key="1">
    <source>
        <dbReference type="EMBL" id="MQM21817.1"/>
    </source>
</evidence>
<keyword evidence="2" id="KW-1185">Reference proteome</keyword>
<comment type="caution">
    <text evidence="1">The sequence shown here is derived from an EMBL/GenBank/DDBJ whole genome shotgun (WGS) entry which is preliminary data.</text>
</comment>